<evidence type="ECO:0000256" key="1">
    <source>
        <dbReference type="SAM" id="MobiDB-lite"/>
    </source>
</evidence>
<evidence type="ECO:0000313" key="3">
    <source>
        <dbReference type="EMBL" id="SFF69263.1"/>
    </source>
</evidence>
<proteinExistence type="predicted"/>
<organism evidence="3 4">
    <name type="scientific">Actinoplanes philippinensis</name>
    <dbReference type="NCBI Taxonomy" id="35752"/>
    <lineage>
        <taxon>Bacteria</taxon>
        <taxon>Bacillati</taxon>
        <taxon>Actinomycetota</taxon>
        <taxon>Actinomycetes</taxon>
        <taxon>Micromonosporales</taxon>
        <taxon>Micromonosporaceae</taxon>
        <taxon>Actinoplanes</taxon>
    </lineage>
</organism>
<keyword evidence="2" id="KW-0812">Transmembrane</keyword>
<feature type="region of interest" description="Disordered" evidence="1">
    <location>
        <begin position="61"/>
        <end position="80"/>
    </location>
</feature>
<dbReference type="STRING" id="35752.SAMN05421541_11836"/>
<feature type="region of interest" description="Disordered" evidence="1">
    <location>
        <begin position="164"/>
        <end position="184"/>
    </location>
</feature>
<feature type="transmembrane region" description="Helical" evidence="2">
    <location>
        <begin position="41"/>
        <end position="58"/>
    </location>
</feature>
<feature type="compositionally biased region" description="Pro residues" evidence="1">
    <location>
        <begin position="68"/>
        <end position="78"/>
    </location>
</feature>
<protein>
    <recommendedName>
        <fullName evidence="5">WD40-like Beta Propeller Repeat</fullName>
    </recommendedName>
</protein>
<name>A0A1I2KRW5_9ACTN</name>
<evidence type="ECO:0000256" key="2">
    <source>
        <dbReference type="SAM" id="Phobius"/>
    </source>
</evidence>
<accession>A0A1I2KRW5</accession>
<dbReference type="SUPFAM" id="SSF50969">
    <property type="entry name" value="YVTN repeat-like/Quinoprotein amine dehydrogenase"/>
    <property type="match status" value="1"/>
</dbReference>
<dbReference type="AlphaFoldDB" id="A0A1I2KRW5"/>
<gene>
    <name evidence="3" type="ORF">SAMN05421541_11836</name>
</gene>
<evidence type="ECO:0000313" key="4">
    <source>
        <dbReference type="Proteomes" id="UP000199645"/>
    </source>
</evidence>
<dbReference type="EMBL" id="FONV01000018">
    <property type="protein sequence ID" value="SFF69263.1"/>
    <property type="molecule type" value="Genomic_DNA"/>
</dbReference>
<reference evidence="3 4" key="1">
    <citation type="submission" date="2016-10" db="EMBL/GenBank/DDBJ databases">
        <authorList>
            <person name="de Groot N.N."/>
        </authorList>
    </citation>
    <scope>NUCLEOTIDE SEQUENCE [LARGE SCALE GENOMIC DNA]</scope>
    <source>
        <strain evidence="3 4">DSM 43019</strain>
    </source>
</reference>
<keyword evidence="2" id="KW-1133">Transmembrane helix</keyword>
<sequence>MTMTADRLTELFEETSADVTPPAFAASAWATARRVRRRRQVLATVAAFAAVVAVTVPVRGRDRDDFRPAPPAPAPSVPVPSARVVTGGVDVVPPAPVVRPVSPLPADFTIPADAPKLSGHPVDRAVAVVQEYDPESADQSMRPLHVLDAAGAWVRIDVGDFGRTHDGGGNEADPLRPTSLSPDGRRVAVPQPEALVVIDLPAAKAHRIPVPGLNEQVMWSGDAIVLVGQGSAGVVRVDWAAGTVAPEPAAMSAWHGGGSPVASGDIAELIGAEGGRKVRVWRPGDARPVRELPVDLGLVRPSGYAMSEWYGPAIPDRTGRVAAAAWGDHTPAEGVRHLGGVQMVTVVNTANGLVERLLDLGVDRWKSCCAALDWIDDQTLLVKTDLEGLITWDVRTGEITRVTTGPVRATVSIRLP</sequence>
<dbReference type="InterPro" id="IPR011044">
    <property type="entry name" value="Quino_amine_DH_bsu"/>
</dbReference>
<keyword evidence="4" id="KW-1185">Reference proteome</keyword>
<keyword evidence="2" id="KW-0472">Membrane</keyword>
<dbReference type="Proteomes" id="UP000199645">
    <property type="component" value="Unassembled WGS sequence"/>
</dbReference>
<evidence type="ECO:0008006" key="5">
    <source>
        <dbReference type="Google" id="ProtNLM"/>
    </source>
</evidence>